<dbReference type="AlphaFoldDB" id="A0A368NCQ0"/>
<proteinExistence type="predicted"/>
<keyword evidence="2" id="KW-1185">Reference proteome</keyword>
<sequence length="98" mass="10922">MFAKFFFVGVHFPTELAHYIQTSLVVGFVSNIFGRLSLGVNVACAESLGNRVFSPVRLVGAIENVKVESSGEYPFATERAYFVRPKFSLCHLLAIYEL</sequence>
<reference evidence="1 2" key="1">
    <citation type="submission" date="2018-07" db="EMBL/GenBank/DDBJ databases">
        <title>Genome sequences of Haloplanus salinus JCM 18368T.</title>
        <authorList>
            <person name="Kim Y.B."/>
            <person name="Roh S.W."/>
        </authorList>
    </citation>
    <scope>NUCLEOTIDE SEQUENCE [LARGE SCALE GENOMIC DNA]</scope>
    <source>
        <strain evidence="1 2">JCM 18368</strain>
    </source>
</reference>
<dbReference type="Proteomes" id="UP000252189">
    <property type="component" value="Unassembled WGS sequence"/>
</dbReference>
<protein>
    <submittedName>
        <fullName evidence="1">Uncharacterized protein</fullName>
    </submittedName>
</protein>
<evidence type="ECO:0000313" key="2">
    <source>
        <dbReference type="Proteomes" id="UP000252189"/>
    </source>
</evidence>
<comment type="caution">
    <text evidence="1">The sequence shown here is derived from an EMBL/GenBank/DDBJ whole genome shotgun (WGS) entry which is preliminary data.</text>
</comment>
<organism evidence="1 2">
    <name type="scientific">Haloplanus salinus</name>
    <dbReference type="NCBI Taxonomy" id="1126245"/>
    <lineage>
        <taxon>Archaea</taxon>
        <taxon>Methanobacteriati</taxon>
        <taxon>Methanobacteriota</taxon>
        <taxon>Stenosarchaea group</taxon>
        <taxon>Halobacteria</taxon>
        <taxon>Halobacteriales</taxon>
        <taxon>Haloferacaceae</taxon>
        <taxon>Haloplanus</taxon>
    </lineage>
</organism>
<dbReference type="EMBL" id="QPHM01000001">
    <property type="protein sequence ID" value="RCU47900.1"/>
    <property type="molecule type" value="Genomic_DNA"/>
</dbReference>
<accession>A0A368NCQ0</accession>
<name>A0A368NCQ0_9EURY</name>
<evidence type="ECO:0000313" key="1">
    <source>
        <dbReference type="EMBL" id="RCU47900.1"/>
    </source>
</evidence>
<gene>
    <name evidence="1" type="ORF">DU504_11720</name>
</gene>